<dbReference type="PANTHER" id="PTHR23518:SF2">
    <property type="entry name" value="MAJOR FACILITATOR SUPERFAMILY TRANSPORTER"/>
    <property type="match status" value="1"/>
</dbReference>
<evidence type="ECO:0000259" key="3">
    <source>
        <dbReference type="PROSITE" id="PS50850"/>
    </source>
</evidence>
<proteinExistence type="predicted"/>
<feature type="transmembrane region" description="Helical" evidence="2">
    <location>
        <begin position="402"/>
        <end position="423"/>
    </location>
</feature>
<feature type="transmembrane region" description="Helical" evidence="2">
    <location>
        <begin position="7"/>
        <end position="29"/>
    </location>
</feature>
<accession>A0A8U0IFK7</accession>
<feature type="transmembrane region" description="Helical" evidence="2">
    <location>
        <begin position="282"/>
        <end position="299"/>
    </location>
</feature>
<keyword evidence="5" id="KW-1185">Reference proteome</keyword>
<evidence type="ECO:0000256" key="2">
    <source>
        <dbReference type="SAM" id="Phobius"/>
    </source>
</evidence>
<dbReference type="InterPro" id="IPR036259">
    <property type="entry name" value="MFS_trans_sf"/>
</dbReference>
<reference evidence="4" key="1">
    <citation type="submission" date="2022-04" db="EMBL/GenBank/DDBJ databases">
        <title>Diverse halophilic archaea isolated from saline environments.</title>
        <authorList>
            <person name="Cui H.-L."/>
        </authorList>
    </citation>
    <scope>NUCLEOTIDE SEQUENCE</scope>
    <source>
        <strain evidence="4">XZYJT40</strain>
    </source>
</reference>
<keyword evidence="2" id="KW-0472">Membrane</keyword>
<dbReference type="AlphaFoldDB" id="A0A8U0IFK7"/>
<feature type="transmembrane region" description="Helical" evidence="2">
    <location>
        <begin position="344"/>
        <end position="364"/>
    </location>
</feature>
<dbReference type="InterPro" id="IPR011701">
    <property type="entry name" value="MFS"/>
</dbReference>
<dbReference type="PANTHER" id="PTHR23518">
    <property type="entry name" value="C-METHYLTRANSFERASE"/>
    <property type="match status" value="1"/>
</dbReference>
<evidence type="ECO:0000313" key="5">
    <source>
        <dbReference type="Proteomes" id="UP000830434"/>
    </source>
</evidence>
<feature type="transmembrane region" description="Helical" evidence="2">
    <location>
        <begin position="165"/>
        <end position="185"/>
    </location>
</feature>
<evidence type="ECO:0000313" key="4">
    <source>
        <dbReference type="EMBL" id="UPV99762.1"/>
    </source>
</evidence>
<dbReference type="RefSeq" id="WP_248654253.1">
    <property type="nucleotide sequence ID" value="NZ_CP096658.1"/>
</dbReference>
<dbReference type="GO" id="GO:0022857">
    <property type="term" value="F:transmembrane transporter activity"/>
    <property type="evidence" value="ECO:0007669"/>
    <property type="project" value="InterPro"/>
</dbReference>
<dbReference type="EMBL" id="CP096658">
    <property type="protein sequence ID" value="UPV99762.1"/>
    <property type="molecule type" value="Genomic_DNA"/>
</dbReference>
<organism evidence="4 5">
    <name type="scientific">Halorussus gelatinilyticus</name>
    <dbReference type="NCBI Taxonomy" id="2937524"/>
    <lineage>
        <taxon>Archaea</taxon>
        <taxon>Methanobacteriati</taxon>
        <taxon>Methanobacteriota</taxon>
        <taxon>Stenosarchaea group</taxon>
        <taxon>Halobacteria</taxon>
        <taxon>Halobacteriales</taxon>
        <taxon>Haladaptataceae</taxon>
        <taxon>Halorussus</taxon>
    </lineage>
</organism>
<feature type="transmembrane region" description="Helical" evidence="2">
    <location>
        <begin position="92"/>
        <end position="115"/>
    </location>
</feature>
<feature type="transmembrane region" description="Helical" evidence="2">
    <location>
        <begin position="136"/>
        <end position="153"/>
    </location>
</feature>
<gene>
    <name evidence="4" type="ORF">M0R88_14735</name>
</gene>
<feature type="transmembrane region" description="Helical" evidence="2">
    <location>
        <begin position="246"/>
        <end position="267"/>
    </location>
</feature>
<dbReference type="Pfam" id="PF07690">
    <property type="entry name" value="MFS_1"/>
    <property type="match status" value="1"/>
</dbReference>
<feature type="transmembrane region" description="Helical" evidence="2">
    <location>
        <begin position="320"/>
        <end position="338"/>
    </location>
</feature>
<dbReference type="PROSITE" id="PS50850">
    <property type="entry name" value="MFS"/>
    <property type="match status" value="1"/>
</dbReference>
<keyword evidence="2" id="KW-1133">Transmembrane helix</keyword>
<evidence type="ECO:0000256" key="1">
    <source>
        <dbReference type="SAM" id="MobiDB-lite"/>
    </source>
</evidence>
<dbReference type="SUPFAM" id="SSF103473">
    <property type="entry name" value="MFS general substrate transporter"/>
    <property type="match status" value="1"/>
</dbReference>
<dbReference type="GeneID" id="72191136"/>
<dbReference type="Proteomes" id="UP000830434">
    <property type="component" value="Chromosome"/>
</dbReference>
<feature type="transmembrane region" description="Helical" evidence="2">
    <location>
        <begin position="67"/>
        <end position="86"/>
    </location>
</feature>
<name>A0A8U0IFK7_9EURY</name>
<protein>
    <submittedName>
        <fullName evidence="4">MFS transporter</fullName>
    </submittedName>
</protein>
<dbReference type="InterPro" id="IPR020846">
    <property type="entry name" value="MFS_dom"/>
</dbReference>
<feature type="transmembrane region" description="Helical" evidence="2">
    <location>
        <begin position="35"/>
        <end position="55"/>
    </location>
</feature>
<keyword evidence="2" id="KW-0812">Transmembrane</keyword>
<feature type="compositionally biased region" description="Low complexity" evidence="1">
    <location>
        <begin position="438"/>
        <end position="451"/>
    </location>
</feature>
<dbReference type="KEGG" id="haxz:M0R88_14735"/>
<feature type="transmembrane region" description="Helical" evidence="2">
    <location>
        <begin position="376"/>
        <end position="396"/>
    </location>
</feature>
<feature type="region of interest" description="Disordered" evidence="1">
    <location>
        <begin position="429"/>
        <end position="451"/>
    </location>
</feature>
<dbReference type="Gene3D" id="1.20.1250.20">
    <property type="entry name" value="MFS general substrate transporter like domains"/>
    <property type="match status" value="1"/>
</dbReference>
<feature type="domain" description="Major facilitator superfamily (MFS) profile" evidence="3">
    <location>
        <begin position="1"/>
        <end position="428"/>
    </location>
</feature>
<sequence>MEHRWLYAWGLGSVALGAASLLVPLYVVALGGDPVALGLLAASAALLGTPGALLWGRVADRTANRRAVVVWSLVGVAASLAAIPVVESVTAVLALNALLWFVSAAGGPVLTLLVVADAPESEWSRRIAALNTYQGYGWAGGLVLGTVWLGVLAPRFASPLSARRWLFAVCGALAAVSAVAAARWVPTVSAAAADLPKGERRRIGRLLSRSHRNAKTATFPFTPNRLYWTTRGIRPRQLLARFSPRLTAYFLAVALFSTGFAAFWAPLPAYLSTAGYGGDATFGLYLATSLASALCYGAVGKLSDRFDARLFQSGALGVRAAAFPAVAVVGTVAGVAGLTANGGVFALLGVTWAVIAVTGTGLVTRLAPATVRGEALGVHAALVAASGGIGGLLGGWTADFGYHVAFAVAGGLVALGAAVVVAIRGLSTPGDSGSGTDASAAQSSESESGTD</sequence>